<keyword evidence="7" id="KW-1185">Reference proteome</keyword>
<dbReference type="Pfam" id="PF16177">
    <property type="entry name" value="ACAS_N"/>
    <property type="match status" value="1"/>
</dbReference>
<proteinExistence type="inferred from homology"/>
<dbReference type="EMBL" id="JAWDGP010001550">
    <property type="protein sequence ID" value="KAK3790314.1"/>
    <property type="molecule type" value="Genomic_DNA"/>
</dbReference>
<evidence type="ECO:0000256" key="3">
    <source>
        <dbReference type="SAM" id="MobiDB-lite"/>
    </source>
</evidence>
<dbReference type="PANTHER" id="PTHR24095">
    <property type="entry name" value="ACETYL-COENZYME A SYNTHETASE"/>
    <property type="match status" value="1"/>
</dbReference>
<dbReference type="Pfam" id="PF00501">
    <property type="entry name" value="AMP-binding"/>
    <property type="match status" value="1"/>
</dbReference>
<feature type="domain" description="Acetyl-coenzyme A synthetase N-terminal" evidence="5">
    <location>
        <begin position="57"/>
        <end position="112"/>
    </location>
</feature>
<dbReference type="EC" id="6.2.1.1" evidence="2"/>
<dbReference type="Gene3D" id="3.40.50.12780">
    <property type="entry name" value="N-terminal domain of ligase-like"/>
    <property type="match status" value="1"/>
</dbReference>
<dbReference type="InterPro" id="IPR020845">
    <property type="entry name" value="AMP-binding_CS"/>
</dbReference>
<dbReference type="GO" id="GO:0003987">
    <property type="term" value="F:acetate-CoA ligase activity"/>
    <property type="evidence" value="ECO:0007669"/>
    <property type="project" value="UniProtKB-EC"/>
</dbReference>
<sequence>MAVLFRSRLDYKLIGKSCKWVASSGHNRPGFKPMHPLQKRSGSTTPFPEFPDAKTHEELYKFSVEHSETFWGTLARSRLTWSKDFTTVTDSSFESQKFGWFQGGELNASVNCIDRHMKERADEPALIWETDEPGQEVIYSYRKLSETVGRIGNMLKNSGVKAGDRVTIYLSNSPFAVATMLACARIGAVHNVVFAGFSADALASRINNAQSETVITANTILRGGKLIPAKKTVDAAVSHCPCVKRVFVHYRTDTEVPLGKLDIDMDKSMAFESVDCDVLDRRSEDTLFMLYTSGSTGAPKGLIHSTAGYLLYANVTFKHAFDYKVGERFGCVADIGWITGHSYVLYGPLSNGATTLLFESTPQYPDPG</sequence>
<name>A0AAE1AM25_9GAST</name>
<dbReference type="PANTHER" id="PTHR24095:SF14">
    <property type="entry name" value="ACETYL-COENZYME A SYNTHETASE 1"/>
    <property type="match status" value="1"/>
</dbReference>
<protein>
    <recommendedName>
        <fullName evidence="2">acetate--CoA ligase</fullName>
        <ecNumber evidence="2">6.2.1.1</ecNumber>
    </recommendedName>
</protein>
<dbReference type="GO" id="GO:0005739">
    <property type="term" value="C:mitochondrion"/>
    <property type="evidence" value="ECO:0007669"/>
    <property type="project" value="TreeGrafter"/>
</dbReference>
<dbReference type="GO" id="GO:0006085">
    <property type="term" value="P:acetyl-CoA biosynthetic process"/>
    <property type="evidence" value="ECO:0007669"/>
    <property type="project" value="TreeGrafter"/>
</dbReference>
<comment type="caution">
    <text evidence="6">The sequence shown here is derived from an EMBL/GenBank/DDBJ whole genome shotgun (WGS) entry which is preliminary data.</text>
</comment>
<gene>
    <name evidence="6" type="ORF">RRG08_034874</name>
</gene>
<comment type="similarity">
    <text evidence="1">Belongs to the ATP-dependent AMP-binding enzyme family.</text>
</comment>
<dbReference type="AlphaFoldDB" id="A0AAE1AM25"/>
<organism evidence="6 7">
    <name type="scientific">Elysia crispata</name>
    <name type="common">lettuce slug</name>
    <dbReference type="NCBI Taxonomy" id="231223"/>
    <lineage>
        <taxon>Eukaryota</taxon>
        <taxon>Metazoa</taxon>
        <taxon>Spiralia</taxon>
        <taxon>Lophotrochozoa</taxon>
        <taxon>Mollusca</taxon>
        <taxon>Gastropoda</taxon>
        <taxon>Heterobranchia</taxon>
        <taxon>Euthyneura</taxon>
        <taxon>Panpulmonata</taxon>
        <taxon>Sacoglossa</taxon>
        <taxon>Placobranchoidea</taxon>
        <taxon>Plakobranchidae</taxon>
        <taxon>Elysia</taxon>
    </lineage>
</organism>
<evidence type="ECO:0000313" key="7">
    <source>
        <dbReference type="Proteomes" id="UP001283361"/>
    </source>
</evidence>
<evidence type="ECO:0000259" key="4">
    <source>
        <dbReference type="Pfam" id="PF00501"/>
    </source>
</evidence>
<evidence type="ECO:0000256" key="1">
    <source>
        <dbReference type="ARBA" id="ARBA00006432"/>
    </source>
</evidence>
<reference evidence="6" key="1">
    <citation type="journal article" date="2023" name="G3 (Bethesda)">
        <title>A reference genome for the long-term kleptoplast-retaining sea slug Elysia crispata morphotype clarki.</title>
        <authorList>
            <person name="Eastman K.E."/>
            <person name="Pendleton A.L."/>
            <person name="Shaikh M.A."/>
            <person name="Suttiyut T."/>
            <person name="Ogas R."/>
            <person name="Tomko P."/>
            <person name="Gavelis G."/>
            <person name="Widhalm J.R."/>
            <person name="Wisecaver J.H."/>
        </authorList>
    </citation>
    <scope>NUCLEOTIDE SEQUENCE</scope>
    <source>
        <strain evidence="6">ECLA1</strain>
    </source>
</reference>
<accession>A0AAE1AM25</accession>
<feature type="domain" description="AMP-dependent synthetase/ligase" evidence="4">
    <location>
        <begin position="114"/>
        <end position="366"/>
    </location>
</feature>
<dbReference type="PROSITE" id="PS00455">
    <property type="entry name" value="AMP_BINDING"/>
    <property type="match status" value="1"/>
</dbReference>
<dbReference type="InterPro" id="IPR000873">
    <property type="entry name" value="AMP-dep_synth/lig_dom"/>
</dbReference>
<dbReference type="SUPFAM" id="SSF56801">
    <property type="entry name" value="Acetyl-CoA synthetase-like"/>
    <property type="match status" value="1"/>
</dbReference>
<dbReference type="InterPro" id="IPR032387">
    <property type="entry name" value="ACAS_N"/>
</dbReference>
<dbReference type="InterPro" id="IPR042099">
    <property type="entry name" value="ANL_N_sf"/>
</dbReference>
<evidence type="ECO:0000256" key="2">
    <source>
        <dbReference type="ARBA" id="ARBA00013275"/>
    </source>
</evidence>
<dbReference type="Proteomes" id="UP001283361">
    <property type="component" value="Unassembled WGS sequence"/>
</dbReference>
<feature type="region of interest" description="Disordered" evidence="3">
    <location>
        <begin position="29"/>
        <end position="48"/>
    </location>
</feature>
<evidence type="ECO:0000259" key="5">
    <source>
        <dbReference type="Pfam" id="PF16177"/>
    </source>
</evidence>
<evidence type="ECO:0000313" key="6">
    <source>
        <dbReference type="EMBL" id="KAK3790314.1"/>
    </source>
</evidence>